<feature type="compositionally biased region" description="Basic and acidic residues" evidence="1">
    <location>
        <begin position="166"/>
        <end position="181"/>
    </location>
</feature>
<accession>A0ABP1RNZ0</accession>
<protein>
    <submittedName>
        <fullName evidence="2">Uncharacterized protein</fullName>
    </submittedName>
</protein>
<dbReference type="Proteomes" id="UP001642540">
    <property type="component" value="Unassembled WGS sequence"/>
</dbReference>
<comment type="caution">
    <text evidence="2">The sequence shown here is derived from an EMBL/GenBank/DDBJ whole genome shotgun (WGS) entry which is preliminary data.</text>
</comment>
<dbReference type="EMBL" id="CAXLJM020000091">
    <property type="protein sequence ID" value="CAL8131943.1"/>
    <property type="molecule type" value="Genomic_DNA"/>
</dbReference>
<sequence length="225" mass="24418">MTQSTDSLIAGNNFAHVNLRLGSAPSVLMMNSNNTSFMRNSRSRSSLHQNFFRTKRAEPEETENTSSLSQRPTSTSTLIITPAAKQLEELIKTTPIKSSKRSSRRSGLEKAFESVGVPSDMPSLGGKAKLGRAQSLVYNSDPFGRSTLRRNPDPFGIGSGVPTTKNIDDSHWDRIFRKGDNQHGNNNNNPETISSQEESGTSGTSDTAKSRAMSNTSSADSAFSQ</sequence>
<feature type="compositionally biased region" description="Low complexity" evidence="1">
    <location>
        <begin position="185"/>
        <end position="205"/>
    </location>
</feature>
<proteinExistence type="predicted"/>
<evidence type="ECO:0000313" key="3">
    <source>
        <dbReference type="Proteomes" id="UP001642540"/>
    </source>
</evidence>
<name>A0ABP1RNZ0_9HEXA</name>
<feature type="compositionally biased region" description="Polar residues" evidence="1">
    <location>
        <begin position="212"/>
        <end position="225"/>
    </location>
</feature>
<keyword evidence="3" id="KW-1185">Reference proteome</keyword>
<reference evidence="2 3" key="1">
    <citation type="submission" date="2024-08" db="EMBL/GenBank/DDBJ databases">
        <authorList>
            <person name="Cucini C."/>
            <person name="Frati F."/>
        </authorList>
    </citation>
    <scope>NUCLEOTIDE SEQUENCE [LARGE SCALE GENOMIC DNA]</scope>
</reference>
<evidence type="ECO:0000313" key="2">
    <source>
        <dbReference type="EMBL" id="CAL8131943.1"/>
    </source>
</evidence>
<feature type="region of interest" description="Disordered" evidence="1">
    <location>
        <begin position="54"/>
        <end position="78"/>
    </location>
</feature>
<organism evidence="2 3">
    <name type="scientific">Orchesella dallaii</name>
    <dbReference type="NCBI Taxonomy" id="48710"/>
    <lineage>
        <taxon>Eukaryota</taxon>
        <taxon>Metazoa</taxon>
        <taxon>Ecdysozoa</taxon>
        <taxon>Arthropoda</taxon>
        <taxon>Hexapoda</taxon>
        <taxon>Collembola</taxon>
        <taxon>Entomobryomorpha</taxon>
        <taxon>Entomobryoidea</taxon>
        <taxon>Orchesellidae</taxon>
        <taxon>Orchesellinae</taxon>
        <taxon>Orchesella</taxon>
    </lineage>
</organism>
<feature type="region of interest" description="Disordered" evidence="1">
    <location>
        <begin position="139"/>
        <end position="225"/>
    </location>
</feature>
<feature type="compositionally biased region" description="Polar residues" evidence="1">
    <location>
        <begin position="64"/>
        <end position="78"/>
    </location>
</feature>
<feature type="region of interest" description="Disordered" evidence="1">
    <location>
        <begin position="94"/>
        <end position="127"/>
    </location>
</feature>
<gene>
    <name evidence="2" type="ORF">ODALV1_LOCUS24400</name>
</gene>
<evidence type="ECO:0000256" key="1">
    <source>
        <dbReference type="SAM" id="MobiDB-lite"/>
    </source>
</evidence>